<dbReference type="AlphaFoldDB" id="A0A0E4BNY0"/>
<accession>A0A0E4BNY0</accession>
<dbReference type="EMBL" id="AP014685">
    <property type="protein sequence ID" value="BAR57002.1"/>
    <property type="molecule type" value="Genomic_DNA"/>
</dbReference>
<sequence length="49" mass="5210">MSPKDENSLYGRGISKLKLGDRAGGEEDINAAKAISSSVADDFKKLGIR</sequence>
<gene>
    <name evidence="1" type="ORF">NK6_3828</name>
</gene>
<proteinExistence type="predicted"/>
<dbReference type="RefSeq" id="WP_171901165.1">
    <property type="nucleotide sequence ID" value="NZ_JAFCKD010000003.1"/>
</dbReference>
<name>A0A0E4BNY0_9BRAD</name>
<evidence type="ECO:0000313" key="2">
    <source>
        <dbReference type="Proteomes" id="UP000063308"/>
    </source>
</evidence>
<organism evidence="1 2">
    <name type="scientific">Bradyrhizobium diazoefficiens</name>
    <dbReference type="NCBI Taxonomy" id="1355477"/>
    <lineage>
        <taxon>Bacteria</taxon>
        <taxon>Pseudomonadati</taxon>
        <taxon>Pseudomonadota</taxon>
        <taxon>Alphaproteobacteria</taxon>
        <taxon>Hyphomicrobiales</taxon>
        <taxon>Nitrobacteraceae</taxon>
        <taxon>Bradyrhizobium</taxon>
    </lineage>
</organism>
<reference evidence="1 2" key="1">
    <citation type="submission" date="2014-11" db="EMBL/GenBank/DDBJ databases">
        <title>Symbiosis island explosion on the genome of extra-slow-growing strains of soybean bradyrhizobia with massive insertion sequences.</title>
        <authorList>
            <person name="Iida T."/>
            <person name="Minamisawa K."/>
        </authorList>
    </citation>
    <scope>NUCLEOTIDE SEQUENCE [LARGE SCALE GENOMIC DNA]</scope>
    <source>
        <strain evidence="1 2">NK6</strain>
    </source>
</reference>
<dbReference type="Proteomes" id="UP000063308">
    <property type="component" value="Chromosome"/>
</dbReference>
<protein>
    <submittedName>
        <fullName evidence="1">Uncharacterized protein</fullName>
    </submittedName>
</protein>
<evidence type="ECO:0000313" key="1">
    <source>
        <dbReference type="EMBL" id="BAR57002.1"/>
    </source>
</evidence>